<gene>
    <name evidence="6" type="ORF">CHS0354_009060</name>
</gene>
<evidence type="ECO:0000256" key="3">
    <source>
        <dbReference type="SAM" id="MobiDB-lite"/>
    </source>
</evidence>
<dbReference type="Gene3D" id="2.10.70.10">
    <property type="entry name" value="Complement Module, domain 1"/>
    <property type="match status" value="1"/>
</dbReference>
<dbReference type="SUPFAM" id="SSF57535">
    <property type="entry name" value="Complement control module/SCR domain"/>
    <property type="match status" value="1"/>
</dbReference>
<name>A0AAE0WDV9_9BIVA</name>
<evidence type="ECO:0000256" key="4">
    <source>
        <dbReference type="SAM" id="Phobius"/>
    </source>
</evidence>
<dbReference type="EMBL" id="JAEAOA010000587">
    <property type="protein sequence ID" value="KAK3610604.1"/>
    <property type="molecule type" value="Genomic_DNA"/>
</dbReference>
<keyword evidence="1" id="KW-1015">Disulfide bond</keyword>
<dbReference type="CDD" id="cd00033">
    <property type="entry name" value="CCP"/>
    <property type="match status" value="1"/>
</dbReference>
<reference evidence="6" key="1">
    <citation type="journal article" date="2021" name="Genome Biol. Evol.">
        <title>A High-Quality Reference Genome for a Parasitic Bivalve with Doubly Uniparental Inheritance (Bivalvia: Unionida).</title>
        <authorList>
            <person name="Smith C.H."/>
        </authorList>
    </citation>
    <scope>NUCLEOTIDE SEQUENCE</scope>
    <source>
        <strain evidence="6">CHS0354</strain>
    </source>
</reference>
<reference evidence="6" key="3">
    <citation type="submission" date="2023-05" db="EMBL/GenBank/DDBJ databases">
        <authorList>
            <person name="Smith C.H."/>
        </authorList>
    </citation>
    <scope>NUCLEOTIDE SEQUENCE</scope>
    <source>
        <strain evidence="6">CHS0354</strain>
        <tissue evidence="6">Mantle</tissue>
    </source>
</reference>
<keyword evidence="4" id="KW-0472">Membrane</keyword>
<dbReference type="AlphaFoldDB" id="A0AAE0WDV9"/>
<feature type="region of interest" description="Disordered" evidence="3">
    <location>
        <begin position="144"/>
        <end position="164"/>
    </location>
</feature>
<evidence type="ECO:0000259" key="5">
    <source>
        <dbReference type="PROSITE" id="PS50923"/>
    </source>
</evidence>
<dbReference type="Proteomes" id="UP001195483">
    <property type="component" value="Unassembled WGS sequence"/>
</dbReference>
<protein>
    <recommendedName>
        <fullName evidence="5">Sushi domain-containing protein</fullName>
    </recommendedName>
</protein>
<evidence type="ECO:0000256" key="1">
    <source>
        <dbReference type="ARBA" id="ARBA00023157"/>
    </source>
</evidence>
<dbReference type="PROSITE" id="PS50923">
    <property type="entry name" value="SUSHI"/>
    <property type="match status" value="1"/>
</dbReference>
<keyword evidence="2" id="KW-0768">Sushi</keyword>
<feature type="transmembrane region" description="Helical" evidence="4">
    <location>
        <begin position="78"/>
        <end position="103"/>
    </location>
</feature>
<sequence length="200" mass="21723">MATCTDPASITGGTILTDGPYNDSSIAVFACTSSYTMSGKPYTTCVNGAWDYTPNCVKKTDVIVTSTVAANSCHVPDWFYYIVGAAVLVIGLFFLIAALICLLQLCGCKRHYYVLGSDDRCCCGGGQRMYTAFSVDRGSYNVEEQSPSKMTELTNEQDSSSPPRTRFVNVVENARRPPAKVISGWMPHAHPVRSINTSTK</sequence>
<organism evidence="6 7">
    <name type="scientific">Potamilus streckersoni</name>
    <dbReference type="NCBI Taxonomy" id="2493646"/>
    <lineage>
        <taxon>Eukaryota</taxon>
        <taxon>Metazoa</taxon>
        <taxon>Spiralia</taxon>
        <taxon>Lophotrochozoa</taxon>
        <taxon>Mollusca</taxon>
        <taxon>Bivalvia</taxon>
        <taxon>Autobranchia</taxon>
        <taxon>Heteroconchia</taxon>
        <taxon>Palaeoheterodonta</taxon>
        <taxon>Unionida</taxon>
        <taxon>Unionoidea</taxon>
        <taxon>Unionidae</taxon>
        <taxon>Ambleminae</taxon>
        <taxon>Lampsilini</taxon>
        <taxon>Potamilus</taxon>
    </lineage>
</organism>
<reference evidence="6" key="2">
    <citation type="journal article" date="2021" name="Genome Biol. Evol.">
        <title>Developing a high-quality reference genome for a parasitic bivalve with doubly uniparental inheritance (Bivalvia: Unionida).</title>
        <authorList>
            <person name="Smith C.H."/>
        </authorList>
    </citation>
    <scope>NUCLEOTIDE SEQUENCE</scope>
    <source>
        <strain evidence="6">CHS0354</strain>
        <tissue evidence="6">Mantle</tissue>
    </source>
</reference>
<evidence type="ECO:0000313" key="7">
    <source>
        <dbReference type="Proteomes" id="UP001195483"/>
    </source>
</evidence>
<keyword evidence="7" id="KW-1185">Reference proteome</keyword>
<feature type="domain" description="Sushi" evidence="5">
    <location>
        <begin position="2"/>
        <end position="58"/>
    </location>
</feature>
<dbReference type="SMART" id="SM00032">
    <property type="entry name" value="CCP"/>
    <property type="match status" value="1"/>
</dbReference>
<proteinExistence type="predicted"/>
<comment type="caution">
    <text evidence="6">The sequence shown here is derived from an EMBL/GenBank/DDBJ whole genome shotgun (WGS) entry which is preliminary data.</text>
</comment>
<dbReference type="InterPro" id="IPR000436">
    <property type="entry name" value="Sushi_SCR_CCP_dom"/>
</dbReference>
<dbReference type="InterPro" id="IPR035976">
    <property type="entry name" value="Sushi/SCR/CCP_sf"/>
</dbReference>
<keyword evidence="4" id="KW-0812">Transmembrane</keyword>
<feature type="compositionally biased region" description="Polar residues" evidence="3">
    <location>
        <begin position="144"/>
        <end position="163"/>
    </location>
</feature>
<evidence type="ECO:0000256" key="2">
    <source>
        <dbReference type="PROSITE-ProRule" id="PRU00302"/>
    </source>
</evidence>
<dbReference type="Pfam" id="PF00084">
    <property type="entry name" value="Sushi"/>
    <property type="match status" value="1"/>
</dbReference>
<evidence type="ECO:0000313" key="6">
    <source>
        <dbReference type="EMBL" id="KAK3610604.1"/>
    </source>
</evidence>
<comment type="caution">
    <text evidence="2">Lacks conserved residue(s) required for the propagation of feature annotation.</text>
</comment>
<keyword evidence="4" id="KW-1133">Transmembrane helix</keyword>
<accession>A0AAE0WDV9</accession>